<dbReference type="InParanoid" id="A0A5Q0BH59"/>
<keyword evidence="2" id="KW-1185">Reference proteome</keyword>
<evidence type="ECO:0000313" key="1">
    <source>
        <dbReference type="EMBL" id="QFY41504.1"/>
    </source>
</evidence>
<sequence length="296" mass="34628">MNFLDEIVAGYSTRFGQRHHLPEYRQIELYSKKKKLAFADEPLQRIWPGNALSTEAAFMLLETQLISRDPSLEDQLSWQRYLALPRGTVTEKLVAEVYRLLRIHHIAGVFPEGHMELDDGLLHISCTYRRCALALVLTPVGLELLESFVFYYLDSFNQPYSESYVEAMLTQYYFDIVGEVKRFSDEDRILYQFRQAMPMNRHFRFDSDHPRYRVAENNLAIEIGGFHSDPARYPIDFYLIFEDSLHIIPVEALRRESLPLDSLPRWRARTAGGLLLPDRFRQRFGRETVVVGLPMS</sequence>
<dbReference type="Proteomes" id="UP000325755">
    <property type="component" value="Chromosome"/>
</dbReference>
<dbReference type="OrthoDB" id="7335556at2"/>
<dbReference type="KEGG" id="mmob:F6R98_01745"/>
<dbReference type="RefSeq" id="WP_153247485.1">
    <property type="nucleotide sequence ID" value="NZ_CP044205.1"/>
</dbReference>
<gene>
    <name evidence="1" type="ORF">F6R98_01745</name>
</gene>
<dbReference type="EMBL" id="CP044205">
    <property type="protein sequence ID" value="QFY41504.1"/>
    <property type="molecule type" value="Genomic_DNA"/>
</dbReference>
<organism evidence="1 2">
    <name type="scientific">Candidatus Methylospira mobilis</name>
    <dbReference type="NCBI Taxonomy" id="1808979"/>
    <lineage>
        <taxon>Bacteria</taxon>
        <taxon>Pseudomonadati</taxon>
        <taxon>Pseudomonadota</taxon>
        <taxon>Gammaproteobacteria</taxon>
        <taxon>Methylococcales</taxon>
        <taxon>Methylococcaceae</taxon>
        <taxon>Candidatus Methylospira</taxon>
    </lineage>
</organism>
<dbReference type="AlphaFoldDB" id="A0A5Q0BH59"/>
<name>A0A5Q0BH59_9GAMM</name>
<evidence type="ECO:0000313" key="2">
    <source>
        <dbReference type="Proteomes" id="UP000325755"/>
    </source>
</evidence>
<proteinExistence type="predicted"/>
<protein>
    <submittedName>
        <fullName evidence="1">Uncharacterized protein</fullName>
    </submittedName>
</protein>
<reference evidence="1 2" key="1">
    <citation type="submission" date="2019-09" db="EMBL/GenBank/DDBJ databases">
        <title>Ecophysiology of the spiral-shaped methanotroph Methylospira mobilis as revealed by the complete genome sequence.</title>
        <authorList>
            <person name="Oshkin I.Y."/>
            <person name="Dedysh S.N."/>
            <person name="Miroshnikov K."/>
            <person name="Danilova O.V."/>
            <person name="Hakobyan A."/>
            <person name="Liesack W."/>
        </authorList>
    </citation>
    <scope>NUCLEOTIDE SEQUENCE [LARGE SCALE GENOMIC DNA]</scope>
    <source>
        <strain evidence="1 2">Shm1</strain>
    </source>
</reference>
<accession>A0A5Q0BH59</accession>